<evidence type="ECO:0000313" key="2">
    <source>
        <dbReference type="Proteomes" id="UP001299970"/>
    </source>
</evidence>
<protein>
    <submittedName>
        <fullName evidence="1">Ester cyclase</fullName>
    </submittedName>
</protein>
<sequence length="139" mass="15462">MTSIRVTAERFFDSCDTGKGWQACEQYCHPGATFSAQADSLDGMKTLEAYVEFMKGMFSVLPDGIAEVRSFAVDEARKNVAAFGVFRGTHTGEGGPVPPTGKATKAEYVYVMEFDGDKIRHVTKIWNDRITMRQLGWAY</sequence>
<name>A0ABS9TUU8_9PSEU</name>
<dbReference type="InterPro" id="IPR032710">
    <property type="entry name" value="NTF2-like_dom_sf"/>
</dbReference>
<dbReference type="EMBL" id="JAKXMK010000065">
    <property type="protein sequence ID" value="MCH6172329.1"/>
    <property type="molecule type" value="Genomic_DNA"/>
</dbReference>
<dbReference type="PANTHER" id="PTHR38436">
    <property type="entry name" value="POLYKETIDE CYCLASE SNOAL-LIKE DOMAIN"/>
    <property type="match status" value="1"/>
</dbReference>
<proteinExistence type="predicted"/>
<comment type="caution">
    <text evidence="1">The sequence shown here is derived from an EMBL/GenBank/DDBJ whole genome shotgun (WGS) entry which is preliminary data.</text>
</comment>
<evidence type="ECO:0000313" key="1">
    <source>
        <dbReference type="EMBL" id="MCH6172329.1"/>
    </source>
</evidence>
<dbReference type="Gene3D" id="3.10.450.50">
    <property type="match status" value="1"/>
</dbReference>
<dbReference type="RefSeq" id="WP_241043133.1">
    <property type="nucleotide sequence ID" value="NZ_BAAAJF010000046.1"/>
</dbReference>
<organism evidence="1 2">
    <name type="scientific">Pseudonocardia alaniniphila</name>
    <dbReference type="NCBI Taxonomy" id="75291"/>
    <lineage>
        <taxon>Bacteria</taxon>
        <taxon>Bacillati</taxon>
        <taxon>Actinomycetota</taxon>
        <taxon>Actinomycetes</taxon>
        <taxon>Pseudonocardiales</taxon>
        <taxon>Pseudonocardiaceae</taxon>
        <taxon>Pseudonocardia</taxon>
    </lineage>
</organism>
<dbReference type="InterPro" id="IPR009959">
    <property type="entry name" value="Cyclase_SnoaL-like"/>
</dbReference>
<gene>
    <name evidence="1" type="ORF">MMF94_42200</name>
</gene>
<reference evidence="1 2" key="1">
    <citation type="submission" date="2022-03" db="EMBL/GenBank/DDBJ databases">
        <title>Pseudonocardia alaer sp. nov., a novel actinomycete isolated from reed forest soil.</title>
        <authorList>
            <person name="Wang L."/>
        </authorList>
    </citation>
    <scope>NUCLEOTIDE SEQUENCE [LARGE SCALE GENOMIC DNA]</scope>
    <source>
        <strain evidence="1 2">Y-16303</strain>
    </source>
</reference>
<dbReference type="PANTHER" id="PTHR38436:SF1">
    <property type="entry name" value="ESTER CYCLASE"/>
    <property type="match status" value="1"/>
</dbReference>
<dbReference type="Pfam" id="PF07366">
    <property type="entry name" value="SnoaL"/>
    <property type="match status" value="1"/>
</dbReference>
<keyword evidence="2" id="KW-1185">Reference proteome</keyword>
<dbReference type="Proteomes" id="UP001299970">
    <property type="component" value="Unassembled WGS sequence"/>
</dbReference>
<accession>A0ABS9TUU8</accession>
<dbReference type="SUPFAM" id="SSF54427">
    <property type="entry name" value="NTF2-like"/>
    <property type="match status" value="1"/>
</dbReference>